<reference evidence="2" key="1">
    <citation type="journal article" date="2014" name="Front. Microbiol.">
        <title>High frequency of phylogenetically diverse reductive dehalogenase-homologous genes in deep subseafloor sedimentary metagenomes.</title>
        <authorList>
            <person name="Kawai M."/>
            <person name="Futagami T."/>
            <person name="Toyoda A."/>
            <person name="Takaki Y."/>
            <person name="Nishi S."/>
            <person name="Hori S."/>
            <person name="Arai W."/>
            <person name="Tsubouchi T."/>
            <person name="Morono Y."/>
            <person name="Uchiyama I."/>
            <person name="Ito T."/>
            <person name="Fujiyama A."/>
            <person name="Inagaki F."/>
            <person name="Takami H."/>
        </authorList>
    </citation>
    <scope>NUCLEOTIDE SEQUENCE</scope>
    <source>
        <strain evidence="2">Expedition CK06-06</strain>
    </source>
</reference>
<sequence length="253" mass="29325">MPSSKDIDSVIEGWDYVPGEVNARRINASSGRELLQMRVDMGLLQMEIDLRPDGTRPQGAETYFDYLVGEVVRDGEDFELSSEQCTEADREFVQYYHRRLCWLSLREYGRAVKDADHSLAFMDFVREHSPDEEWILSHEQYRPFVLFHRIQAGALAALDGDGPELAIAEINKGLESFHDLFLQYDAEEQFDSDELVVRLRDMRESVRKRFEMGNTLDEQLAEAVKSENYELAAQLRDEMHQKQVIEPTRPLGD</sequence>
<name>X0TC02_9ZZZZ</name>
<dbReference type="EMBL" id="BARS01004930">
    <property type="protein sequence ID" value="GAF84856.1"/>
    <property type="molecule type" value="Genomic_DNA"/>
</dbReference>
<accession>X0TC02</accession>
<organism evidence="2">
    <name type="scientific">marine sediment metagenome</name>
    <dbReference type="NCBI Taxonomy" id="412755"/>
    <lineage>
        <taxon>unclassified sequences</taxon>
        <taxon>metagenomes</taxon>
        <taxon>ecological metagenomes</taxon>
    </lineage>
</organism>
<comment type="caution">
    <text evidence="2">The sequence shown here is derived from an EMBL/GenBank/DDBJ whole genome shotgun (WGS) entry which is preliminary data.</text>
</comment>
<dbReference type="AlphaFoldDB" id="X0TC02"/>
<dbReference type="Pfam" id="PF02151">
    <property type="entry name" value="UVR"/>
    <property type="match status" value="1"/>
</dbReference>
<dbReference type="InterPro" id="IPR001943">
    <property type="entry name" value="UVR_dom"/>
</dbReference>
<proteinExistence type="predicted"/>
<gene>
    <name evidence="2" type="ORF">S01H1_09650</name>
</gene>
<evidence type="ECO:0000259" key="1">
    <source>
        <dbReference type="Pfam" id="PF02151"/>
    </source>
</evidence>
<evidence type="ECO:0000313" key="2">
    <source>
        <dbReference type="EMBL" id="GAF84856.1"/>
    </source>
</evidence>
<feature type="domain" description="UVR" evidence="1">
    <location>
        <begin position="215"/>
        <end position="239"/>
    </location>
</feature>
<protein>
    <recommendedName>
        <fullName evidence="1">UVR domain-containing protein</fullName>
    </recommendedName>
</protein>